<dbReference type="OrthoDB" id="10712at2157"/>
<dbReference type="SMART" id="SM00347">
    <property type="entry name" value="HTH_MARR"/>
    <property type="match status" value="1"/>
</dbReference>
<organism evidence="5 6">
    <name type="scientific">Methanobrevibacter olleyae</name>
    <dbReference type="NCBI Taxonomy" id="294671"/>
    <lineage>
        <taxon>Archaea</taxon>
        <taxon>Methanobacteriati</taxon>
        <taxon>Methanobacteriota</taxon>
        <taxon>Methanomada group</taxon>
        <taxon>Methanobacteria</taxon>
        <taxon>Methanobacteriales</taxon>
        <taxon>Methanobacteriaceae</taxon>
        <taxon>Methanobrevibacter</taxon>
    </lineage>
</organism>
<feature type="domain" description="HTH marR-type" evidence="4">
    <location>
        <begin position="14"/>
        <end position="146"/>
    </location>
</feature>
<evidence type="ECO:0000313" key="5">
    <source>
        <dbReference type="EMBL" id="SFL32180.1"/>
    </source>
</evidence>
<evidence type="ECO:0000259" key="4">
    <source>
        <dbReference type="PROSITE" id="PS50995"/>
    </source>
</evidence>
<dbReference type="AlphaFoldDB" id="A0A1I4GRQ4"/>
<dbReference type="GO" id="GO:0003677">
    <property type="term" value="F:DNA binding"/>
    <property type="evidence" value="ECO:0007669"/>
    <property type="project" value="UniProtKB-KW"/>
</dbReference>
<sequence length="151" mass="17730">MVVPSQFNEENVESIRIYHFVEELVASFKNYIDEEFIDDDISMVELPFLLRIRFSDKGSQKDLVNLFKVSDGYTAKLLRRFELAGLIKRIEDPSNRRRKLVKLTDKGLKRTDKILKSIDYWEDAVMDGMNDDEKKVLKKALLKLVLNTEKL</sequence>
<dbReference type="RefSeq" id="WP_074798117.1">
    <property type="nucleotide sequence ID" value="NZ_FOTL01000006.1"/>
</dbReference>
<dbReference type="InterPro" id="IPR036390">
    <property type="entry name" value="WH_DNA-bd_sf"/>
</dbReference>
<keyword evidence="2 5" id="KW-0238">DNA-binding</keyword>
<dbReference type="EMBL" id="FOTL01000006">
    <property type="protein sequence ID" value="SFL32180.1"/>
    <property type="molecule type" value="Genomic_DNA"/>
</dbReference>
<keyword evidence="1" id="KW-0805">Transcription regulation</keyword>
<dbReference type="Pfam" id="PF13463">
    <property type="entry name" value="HTH_27"/>
    <property type="match status" value="1"/>
</dbReference>
<gene>
    <name evidence="5" type="ORF">SAMN02910297_00569</name>
</gene>
<dbReference type="PRINTS" id="PR00598">
    <property type="entry name" value="HTHMARR"/>
</dbReference>
<dbReference type="InterPro" id="IPR036388">
    <property type="entry name" value="WH-like_DNA-bd_sf"/>
</dbReference>
<dbReference type="PANTHER" id="PTHR42756:SF1">
    <property type="entry name" value="TRANSCRIPTIONAL REPRESSOR OF EMRAB OPERON"/>
    <property type="match status" value="1"/>
</dbReference>
<dbReference type="PANTHER" id="PTHR42756">
    <property type="entry name" value="TRANSCRIPTIONAL REGULATOR, MARR"/>
    <property type="match status" value="1"/>
</dbReference>
<dbReference type="GO" id="GO:0003700">
    <property type="term" value="F:DNA-binding transcription factor activity"/>
    <property type="evidence" value="ECO:0007669"/>
    <property type="project" value="InterPro"/>
</dbReference>
<protein>
    <submittedName>
        <fullName evidence="5">DNA-binding transcriptional regulator, MarR family</fullName>
    </submittedName>
</protein>
<accession>A0A1I4GRQ4</accession>
<evidence type="ECO:0000256" key="2">
    <source>
        <dbReference type="ARBA" id="ARBA00023125"/>
    </source>
</evidence>
<dbReference type="Proteomes" id="UP000183442">
    <property type="component" value="Unassembled WGS sequence"/>
</dbReference>
<keyword evidence="3" id="KW-0804">Transcription</keyword>
<dbReference type="PROSITE" id="PS50995">
    <property type="entry name" value="HTH_MARR_2"/>
    <property type="match status" value="1"/>
</dbReference>
<name>A0A1I4GRQ4_METOL</name>
<evidence type="ECO:0000256" key="3">
    <source>
        <dbReference type="ARBA" id="ARBA00023163"/>
    </source>
</evidence>
<evidence type="ECO:0000313" key="6">
    <source>
        <dbReference type="Proteomes" id="UP000183442"/>
    </source>
</evidence>
<dbReference type="Gene3D" id="1.10.10.10">
    <property type="entry name" value="Winged helix-like DNA-binding domain superfamily/Winged helix DNA-binding domain"/>
    <property type="match status" value="1"/>
</dbReference>
<evidence type="ECO:0000256" key="1">
    <source>
        <dbReference type="ARBA" id="ARBA00023015"/>
    </source>
</evidence>
<proteinExistence type="predicted"/>
<dbReference type="SUPFAM" id="SSF46785">
    <property type="entry name" value="Winged helix' DNA-binding domain"/>
    <property type="match status" value="1"/>
</dbReference>
<reference evidence="6" key="1">
    <citation type="submission" date="2016-10" db="EMBL/GenBank/DDBJ databases">
        <authorList>
            <person name="Varghese N."/>
        </authorList>
    </citation>
    <scope>NUCLEOTIDE SEQUENCE [LARGE SCALE GENOMIC DNA]</scope>
    <source>
        <strain evidence="6">DSM 16632</strain>
    </source>
</reference>
<dbReference type="InterPro" id="IPR000835">
    <property type="entry name" value="HTH_MarR-typ"/>
</dbReference>